<dbReference type="InterPro" id="IPR008909">
    <property type="entry name" value="DALR_anticod-bd"/>
</dbReference>
<dbReference type="GO" id="GO:0005737">
    <property type="term" value="C:cytoplasm"/>
    <property type="evidence" value="ECO:0007669"/>
    <property type="project" value="UniProtKB-UniRule"/>
</dbReference>
<dbReference type="NCBIfam" id="TIGR00456">
    <property type="entry name" value="argS"/>
    <property type="match status" value="1"/>
</dbReference>
<protein>
    <recommendedName>
        <fullName evidence="2 9">Arginine--tRNA ligase</fullName>
        <ecNumber evidence="2 9">6.1.1.19</ecNumber>
    </recommendedName>
</protein>
<dbReference type="SUPFAM" id="SSF52374">
    <property type="entry name" value="Nucleotidylyl transferase"/>
    <property type="match status" value="1"/>
</dbReference>
<evidence type="ECO:0000256" key="2">
    <source>
        <dbReference type="ARBA" id="ARBA00012837"/>
    </source>
</evidence>
<evidence type="ECO:0000256" key="3">
    <source>
        <dbReference type="ARBA" id="ARBA00022598"/>
    </source>
</evidence>
<dbReference type="GO" id="GO:0004814">
    <property type="term" value="F:arginine-tRNA ligase activity"/>
    <property type="evidence" value="ECO:0007669"/>
    <property type="project" value="UniProtKB-UniRule"/>
</dbReference>
<dbReference type="InterPro" id="IPR036695">
    <property type="entry name" value="Arg-tRNA-synth_N_sf"/>
</dbReference>
<dbReference type="AlphaFoldDB" id="A0A1F6W802"/>
<sequence>MKKEIKNLFRKVFKNLGFGEVNFVSNNQENSKSDMDSHKEKIVRDGIKRLIRDVLSKLNLGGAEFSLEHPEDLANGDYSCNVAMVLAKKLKTNPKDFSEKLVNEINKNLTKDISKAEAKSGFVNFYLSRQFFAASVEEIVNKVENVGKNNALSGKKIMIEYTDPNPFKPFHIGHLMTNSIGESLARILEYSGAKVWRVNYQGDVGLHVAKAMWGLINNSHLAQDDNIPIKLKAANIGAAYAFGSEQYDKNDENKKEIDEINKKIYDRSDKLVNKVYDWGFRVTMEAFEDLYRMLGTKFDYYFLESQMAPIGEKIVRENTGKIFQKSSGAIVFRAEEHDPKLHTRVFITSAGLPTYETKELGLTVEKFKTCSDIDLSIVVTADEQTDYMRVVAKAISLIYPDFGKKMKHVAHGMMRFAEGKMGSRKGNVITGESLLNDVRLSIIEKMADRNFSEGVMEKVSEDVAVSAVKYSILKQSMGGDIVFDMAKSISFEGDSGPYLQYSFARANSVLEKAQKENIFPDPHAYPPEVFEVEKLLYKFPEIVLRSSQEYKPHYITNYLIEIARAYNSFYGNTLIVDKKDLFSSYKITLTYAFSFVMKTGLHLLGIQAPKRM</sequence>
<dbReference type="Pfam" id="PF05746">
    <property type="entry name" value="DALR_1"/>
    <property type="match status" value="1"/>
</dbReference>
<dbReference type="GO" id="GO:0005524">
    <property type="term" value="F:ATP binding"/>
    <property type="evidence" value="ECO:0007669"/>
    <property type="project" value="UniProtKB-KW"/>
</dbReference>
<evidence type="ECO:0000256" key="9">
    <source>
        <dbReference type="NCBIfam" id="TIGR00456"/>
    </source>
</evidence>
<evidence type="ECO:0000256" key="6">
    <source>
        <dbReference type="ARBA" id="ARBA00022917"/>
    </source>
</evidence>
<evidence type="ECO:0000256" key="1">
    <source>
        <dbReference type="ARBA" id="ARBA00005594"/>
    </source>
</evidence>
<evidence type="ECO:0000313" key="13">
    <source>
        <dbReference type="EMBL" id="OGI78058.1"/>
    </source>
</evidence>
<organism evidence="13 14">
    <name type="scientific">Candidatus Nomurabacteria bacterium RIFCSPHIGHO2_02_FULL_41_18</name>
    <dbReference type="NCBI Taxonomy" id="1801754"/>
    <lineage>
        <taxon>Bacteria</taxon>
        <taxon>Candidatus Nomuraibacteriota</taxon>
    </lineage>
</organism>
<gene>
    <name evidence="13" type="ORF">A3D42_03290</name>
</gene>
<dbReference type="EC" id="6.1.1.19" evidence="2 9"/>
<evidence type="ECO:0000259" key="12">
    <source>
        <dbReference type="SMART" id="SM01016"/>
    </source>
</evidence>
<dbReference type="InterPro" id="IPR001278">
    <property type="entry name" value="Arg-tRNA-ligase"/>
</dbReference>
<comment type="caution">
    <text evidence="13">The sequence shown here is derived from an EMBL/GenBank/DDBJ whole genome shotgun (WGS) entry which is preliminary data.</text>
</comment>
<evidence type="ECO:0000256" key="10">
    <source>
        <dbReference type="RuleBase" id="RU363038"/>
    </source>
</evidence>
<comment type="similarity">
    <text evidence="1 10">Belongs to the class-I aminoacyl-tRNA synthetase family.</text>
</comment>
<dbReference type="Gene3D" id="3.30.1360.70">
    <property type="entry name" value="Arginyl tRNA synthetase N-terminal domain"/>
    <property type="match status" value="1"/>
</dbReference>
<dbReference type="Pfam" id="PF00750">
    <property type="entry name" value="tRNA-synt_1d"/>
    <property type="match status" value="1"/>
</dbReference>
<evidence type="ECO:0000256" key="4">
    <source>
        <dbReference type="ARBA" id="ARBA00022741"/>
    </source>
</evidence>
<keyword evidence="5 10" id="KW-0067">ATP-binding</keyword>
<dbReference type="SUPFAM" id="SSF47323">
    <property type="entry name" value="Anticodon-binding domain of a subclass of class I aminoacyl-tRNA synthetases"/>
    <property type="match status" value="1"/>
</dbReference>
<dbReference type="InterPro" id="IPR035684">
    <property type="entry name" value="ArgRS_core"/>
</dbReference>
<dbReference type="PANTHER" id="PTHR11956:SF5">
    <property type="entry name" value="ARGININE--TRNA LIGASE, CYTOPLASMIC"/>
    <property type="match status" value="1"/>
</dbReference>
<dbReference type="Proteomes" id="UP000177777">
    <property type="component" value="Unassembled WGS sequence"/>
</dbReference>
<reference evidence="13 14" key="1">
    <citation type="journal article" date="2016" name="Nat. Commun.">
        <title>Thousands of microbial genomes shed light on interconnected biogeochemical processes in an aquifer system.</title>
        <authorList>
            <person name="Anantharaman K."/>
            <person name="Brown C.T."/>
            <person name="Hug L.A."/>
            <person name="Sharon I."/>
            <person name="Castelle C.J."/>
            <person name="Probst A.J."/>
            <person name="Thomas B.C."/>
            <person name="Singh A."/>
            <person name="Wilkins M.J."/>
            <person name="Karaoz U."/>
            <person name="Brodie E.L."/>
            <person name="Williams K.H."/>
            <person name="Hubbard S.S."/>
            <person name="Banfield J.F."/>
        </authorList>
    </citation>
    <scope>NUCLEOTIDE SEQUENCE [LARGE SCALE GENOMIC DNA]</scope>
</reference>
<dbReference type="SUPFAM" id="SSF55190">
    <property type="entry name" value="Arginyl-tRNA synthetase (ArgRS), N-terminal 'additional' domain"/>
    <property type="match status" value="1"/>
</dbReference>
<keyword evidence="7 10" id="KW-0030">Aminoacyl-tRNA synthetase</keyword>
<feature type="domain" description="DALR anticodon binding" evidence="11">
    <location>
        <begin position="499"/>
        <end position="612"/>
    </location>
</feature>
<dbReference type="InterPro" id="IPR005148">
    <property type="entry name" value="Arg-tRNA-synth_N"/>
</dbReference>
<dbReference type="STRING" id="1801754.A3D42_03290"/>
<keyword evidence="6 10" id="KW-0648">Protein biosynthesis</keyword>
<accession>A0A1F6W802</accession>
<evidence type="ECO:0000256" key="8">
    <source>
        <dbReference type="ARBA" id="ARBA00049339"/>
    </source>
</evidence>
<comment type="catalytic activity">
    <reaction evidence="8">
        <text>tRNA(Arg) + L-arginine + ATP = L-arginyl-tRNA(Arg) + AMP + diphosphate</text>
        <dbReference type="Rhea" id="RHEA:20301"/>
        <dbReference type="Rhea" id="RHEA-COMP:9658"/>
        <dbReference type="Rhea" id="RHEA-COMP:9673"/>
        <dbReference type="ChEBI" id="CHEBI:30616"/>
        <dbReference type="ChEBI" id="CHEBI:32682"/>
        <dbReference type="ChEBI" id="CHEBI:33019"/>
        <dbReference type="ChEBI" id="CHEBI:78442"/>
        <dbReference type="ChEBI" id="CHEBI:78513"/>
        <dbReference type="ChEBI" id="CHEBI:456215"/>
        <dbReference type="EC" id="6.1.1.19"/>
    </reaction>
</comment>
<dbReference type="Gene3D" id="1.10.730.10">
    <property type="entry name" value="Isoleucyl-tRNA Synthetase, Domain 1"/>
    <property type="match status" value="1"/>
</dbReference>
<evidence type="ECO:0000259" key="11">
    <source>
        <dbReference type="SMART" id="SM00836"/>
    </source>
</evidence>
<dbReference type="PANTHER" id="PTHR11956">
    <property type="entry name" value="ARGINYL-TRNA SYNTHETASE"/>
    <property type="match status" value="1"/>
</dbReference>
<dbReference type="Gene3D" id="3.40.50.620">
    <property type="entry name" value="HUPs"/>
    <property type="match status" value="1"/>
</dbReference>
<dbReference type="PRINTS" id="PR01038">
    <property type="entry name" value="TRNASYNTHARG"/>
</dbReference>
<proteinExistence type="inferred from homology"/>
<keyword evidence="4 10" id="KW-0547">Nucleotide-binding</keyword>
<keyword evidence="3 10" id="KW-0436">Ligase</keyword>
<dbReference type="Pfam" id="PF03485">
    <property type="entry name" value="Arg_tRNA_synt_N"/>
    <property type="match status" value="1"/>
</dbReference>
<evidence type="ECO:0000256" key="7">
    <source>
        <dbReference type="ARBA" id="ARBA00023146"/>
    </source>
</evidence>
<dbReference type="SMART" id="SM00836">
    <property type="entry name" value="DALR_1"/>
    <property type="match status" value="1"/>
</dbReference>
<dbReference type="EMBL" id="MFUE01000003">
    <property type="protein sequence ID" value="OGI78058.1"/>
    <property type="molecule type" value="Genomic_DNA"/>
</dbReference>
<feature type="domain" description="Arginyl tRNA synthetase N-terminal" evidence="12">
    <location>
        <begin position="45"/>
        <end position="127"/>
    </location>
</feature>
<evidence type="ECO:0000256" key="5">
    <source>
        <dbReference type="ARBA" id="ARBA00022840"/>
    </source>
</evidence>
<evidence type="ECO:0000313" key="14">
    <source>
        <dbReference type="Proteomes" id="UP000177777"/>
    </source>
</evidence>
<dbReference type="GO" id="GO:0006420">
    <property type="term" value="P:arginyl-tRNA aminoacylation"/>
    <property type="evidence" value="ECO:0007669"/>
    <property type="project" value="UniProtKB-UniRule"/>
</dbReference>
<dbReference type="InterPro" id="IPR009080">
    <property type="entry name" value="tRNAsynth_Ia_anticodon-bd"/>
</dbReference>
<dbReference type="SMART" id="SM01016">
    <property type="entry name" value="Arg_tRNA_synt_N"/>
    <property type="match status" value="1"/>
</dbReference>
<name>A0A1F6W802_9BACT</name>
<dbReference type="InterPro" id="IPR014729">
    <property type="entry name" value="Rossmann-like_a/b/a_fold"/>
</dbReference>